<keyword evidence="5" id="KW-0663">Pyridoxal phosphate</keyword>
<evidence type="ECO:0000256" key="2">
    <source>
        <dbReference type="ARBA" id="ARBA00022485"/>
    </source>
</evidence>
<keyword evidence="7" id="KW-0411">Iron-sulfur</keyword>
<dbReference type="SUPFAM" id="SSF102114">
    <property type="entry name" value="Radical SAM enzymes"/>
    <property type="match status" value="1"/>
</dbReference>
<dbReference type="InterPro" id="IPR058240">
    <property type="entry name" value="rSAM_sf"/>
</dbReference>
<evidence type="ECO:0000256" key="1">
    <source>
        <dbReference type="ARBA" id="ARBA00001933"/>
    </source>
</evidence>
<protein>
    <submittedName>
        <fullName evidence="9">KamA family radical SAM protein</fullName>
    </submittedName>
</protein>
<proteinExistence type="predicted"/>
<gene>
    <name evidence="9" type="ORF">AB5J56_42215</name>
</gene>
<evidence type="ECO:0000313" key="9">
    <source>
        <dbReference type="EMBL" id="XDQ30919.1"/>
    </source>
</evidence>
<dbReference type="GO" id="GO:0046872">
    <property type="term" value="F:metal ion binding"/>
    <property type="evidence" value="ECO:0007669"/>
    <property type="project" value="UniProtKB-KW"/>
</dbReference>
<reference evidence="9" key="1">
    <citation type="submission" date="2024-07" db="EMBL/GenBank/DDBJ databases">
        <authorList>
            <person name="Yu S.T."/>
        </authorList>
    </citation>
    <scope>NUCLEOTIDE SEQUENCE</scope>
    <source>
        <strain evidence="9">R21</strain>
    </source>
</reference>
<evidence type="ECO:0000259" key="8">
    <source>
        <dbReference type="PROSITE" id="PS51918"/>
    </source>
</evidence>
<evidence type="ECO:0000256" key="3">
    <source>
        <dbReference type="ARBA" id="ARBA00022691"/>
    </source>
</evidence>
<feature type="domain" description="Radical SAM core" evidence="8">
    <location>
        <begin position="93"/>
        <end position="333"/>
    </location>
</feature>
<evidence type="ECO:0000256" key="6">
    <source>
        <dbReference type="ARBA" id="ARBA00023004"/>
    </source>
</evidence>
<dbReference type="CDD" id="cd01335">
    <property type="entry name" value="Radical_SAM"/>
    <property type="match status" value="1"/>
</dbReference>
<comment type="cofactor">
    <cofactor evidence="1">
        <name>pyridoxal 5'-phosphate</name>
        <dbReference type="ChEBI" id="CHEBI:597326"/>
    </cofactor>
</comment>
<keyword evidence="2" id="KW-0004">4Fe-4S</keyword>
<accession>A0AB39PPJ9</accession>
<dbReference type="GO" id="GO:0051539">
    <property type="term" value="F:4 iron, 4 sulfur cluster binding"/>
    <property type="evidence" value="ECO:0007669"/>
    <property type="project" value="UniProtKB-KW"/>
</dbReference>
<evidence type="ECO:0000256" key="5">
    <source>
        <dbReference type="ARBA" id="ARBA00022898"/>
    </source>
</evidence>
<keyword evidence="4" id="KW-0479">Metal-binding</keyword>
<name>A0AB39PPJ9_9ACTN</name>
<dbReference type="PANTHER" id="PTHR30538:SF0">
    <property type="entry name" value="L-LYSINE 2,3-AMINOMUTASE AQ_1632-RELATED"/>
    <property type="match status" value="1"/>
</dbReference>
<dbReference type="GO" id="GO:0003824">
    <property type="term" value="F:catalytic activity"/>
    <property type="evidence" value="ECO:0007669"/>
    <property type="project" value="InterPro"/>
</dbReference>
<dbReference type="AlphaFoldDB" id="A0AB39PPJ9"/>
<dbReference type="Pfam" id="PF04055">
    <property type="entry name" value="Radical_SAM"/>
    <property type="match status" value="1"/>
</dbReference>
<dbReference type="Gene3D" id="3.20.20.70">
    <property type="entry name" value="Aldolase class I"/>
    <property type="match status" value="1"/>
</dbReference>
<dbReference type="EMBL" id="CP163435">
    <property type="protein sequence ID" value="XDQ30919.1"/>
    <property type="molecule type" value="Genomic_DNA"/>
</dbReference>
<sequence length="385" mass="43421">MHEDEGQPGRRGSVIRDPGEIASLPRAELAVLRPVLEEFEFRVSRYYASLVQWDDPADPLRRLVLPHRSELEDDFPYDASDEAANTQVRGLQHKYPRTALLLLTEVCASYCRFCFRKRFTLATGDEHHIAPADSRETRLDVAAGLDYIRRHTEIDNVLLTGGDPLMLSARRIADVLRQICEVPHVRTIRIGTKVPAFDPDRLTEELLCAFDDVRSTGRRVVVVAHFNHSRELTAKALDKVELLLSRGVSLVNQTPVLRGVNDDVTELVRLLGGLAEAGVIPYYLFQCRPVHGNESFMLPIQDTLHLIGQARAQLNGLARRFRYVASHAAGKIEVLGLYEDRLAFRFHEARDPADEGRLFTMPADAPVHWPEPPAVMGDARCDQDR</sequence>
<dbReference type="SFLD" id="SFLDS00029">
    <property type="entry name" value="Radical_SAM"/>
    <property type="match status" value="1"/>
</dbReference>
<dbReference type="InterPro" id="IPR013785">
    <property type="entry name" value="Aldolase_TIM"/>
</dbReference>
<dbReference type="PROSITE" id="PS51918">
    <property type="entry name" value="RADICAL_SAM"/>
    <property type="match status" value="1"/>
</dbReference>
<dbReference type="RefSeq" id="WP_369241324.1">
    <property type="nucleotide sequence ID" value="NZ_CP163435.1"/>
</dbReference>
<keyword evidence="3" id="KW-0949">S-adenosyl-L-methionine</keyword>
<evidence type="ECO:0000256" key="4">
    <source>
        <dbReference type="ARBA" id="ARBA00022723"/>
    </source>
</evidence>
<dbReference type="SFLD" id="SFLDG01070">
    <property type="entry name" value="PLP-dependent"/>
    <property type="match status" value="1"/>
</dbReference>
<organism evidence="9">
    <name type="scientific">Streptomyces sp. R21</name>
    <dbReference type="NCBI Taxonomy" id="3238627"/>
    <lineage>
        <taxon>Bacteria</taxon>
        <taxon>Bacillati</taxon>
        <taxon>Actinomycetota</taxon>
        <taxon>Actinomycetes</taxon>
        <taxon>Kitasatosporales</taxon>
        <taxon>Streptomycetaceae</taxon>
        <taxon>Streptomyces</taxon>
    </lineage>
</organism>
<dbReference type="InterPro" id="IPR003739">
    <property type="entry name" value="Lys_aminomutase/Glu_NH3_mut"/>
</dbReference>
<dbReference type="PANTHER" id="PTHR30538">
    <property type="entry name" value="LYSINE 2,3-AMINOMUTASE-RELATED"/>
    <property type="match status" value="1"/>
</dbReference>
<dbReference type="InterPro" id="IPR007197">
    <property type="entry name" value="rSAM"/>
</dbReference>
<evidence type="ECO:0000256" key="7">
    <source>
        <dbReference type="ARBA" id="ARBA00023014"/>
    </source>
</evidence>
<dbReference type="NCBIfam" id="TIGR00238">
    <property type="entry name" value="KamA family radical SAM protein"/>
    <property type="match status" value="1"/>
</dbReference>
<keyword evidence="6" id="KW-0408">Iron</keyword>